<comment type="function">
    <text evidence="3 4">Participates actively in the response to hyperosmotic and heat shock by preventing the aggregation of stress-denatured proteins, in association with DnaK and GrpE. It is the nucleotide exchange factor for DnaK and may function as a thermosensor. Unfolded proteins bind initially to DnaJ; upon interaction with the DnaJ-bound protein, DnaK hydrolyzes its bound ATP, resulting in the formation of a stable complex. GrpE releases ADP from DnaK; ATP binding to DnaK triggers the release of the substrate protein, thus completing the reaction cycle. Several rounds of ATP-dependent interactions between DnaJ, DnaK and GrpE are required for fully efficient folding.</text>
</comment>
<dbReference type="Pfam" id="PF01025">
    <property type="entry name" value="GrpE"/>
    <property type="match status" value="1"/>
</dbReference>
<dbReference type="CDD" id="cd00446">
    <property type="entry name" value="GrpE"/>
    <property type="match status" value="1"/>
</dbReference>
<keyword evidence="2 3" id="KW-0143">Chaperone</keyword>
<sequence>MNRLTDVRGTRVDLPLMLGPAGRSAVGGGASSGARTPTSAQPPPQEHGHGNGHGHGQGNGLRAELRERTADLQRLKAEYDNYRKRVRRDRLAVREIAVANVLGRLLPVLDALAEAREQGEVTGGFEHVARALETELAGVGLRPVGAAGDPFDPAVHEAVSYRSSDRFERLTCIAVLRSGYRVGEQLLRPARVTVAGPPGGP</sequence>
<dbReference type="SUPFAM" id="SSF51064">
    <property type="entry name" value="Head domain of nucleotide exchange factor GrpE"/>
    <property type="match status" value="1"/>
</dbReference>
<dbReference type="SUPFAM" id="SSF58014">
    <property type="entry name" value="Coiled-coil domain of nucleotide exchange factor GrpE"/>
    <property type="match status" value="1"/>
</dbReference>
<comment type="subcellular location">
    <subcellularLocation>
        <location evidence="3">Cytoplasm</location>
    </subcellularLocation>
</comment>
<proteinExistence type="inferred from homology"/>
<evidence type="ECO:0000256" key="2">
    <source>
        <dbReference type="ARBA" id="ARBA00023186"/>
    </source>
</evidence>
<dbReference type="InterPro" id="IPR000740">
    <property type="entry name" value="GrpE"/>
</dbReference>
<feature type="coiled-coil region" evidence="6">
    <location>
        <begin position="65"/>
        <end position="92"/>
    </location>
</feature>
<gene>
    <name evidence="3 8" type="primary">grpE</name>
    <name evidence="8" type="ORF">J4032_19685</name>
</gene>
<dbReference type="EMBL" id="CP071872">
    <property type="protein sequence ID" value="UNM13408.1"/>
    <property type="molecule type" value="Genomic_DNA"/>
</dbReference>
<dbReference type="HAMAP" id="MF_01151">
    <property type="entry name" value="GrpE"/>
    <property type="match status" value="1"/>
</dbReference>
<dbReference type="InterPro" id="IPR013805">
    <property type="entry name" value="GrpE_CC"/>
</dbReference>
<evidence type="ECO:0000256" key="3">
    <source>
        <dbReference type="HAMAP-Rule" id="MF_01151"/>
    </source>
</evidence>
<dbReference type="PRINTS" id="PR00773">
    <property type="entry name" value="GRPEPROTEIN"/>
</dbReference>
<reference evidence="8 9" key="1">
    <citation type="submission" date="2021-03" db="EMBL/GenBank/DDBJ databases">
        <title>Complete genome of Streptomyces formicae strain 1H-GS9 (DSM 100524).</title>
        <authorList>
            <person name="Atanasov K.E."/>
            <person name="Altabella T."/>
            <person name="Ferrer A."/>
        </authorList>
    </citation>
    <scope>NUCLEOTIDE SEQUENCE [LARGE SCALE GENOMIC DNA]</scope>
    <source>
        <strain evidence="8 9">1H-GS9</strain>
    </source>
</reference>
<dbReference type="Gene3D" id="3.90.20.20">
    <property type="match status" value="1"/>
</dbReference>
<keyword evidence="3" id="KW-0963">Cytoplasm</keyword>
<dbReference type="Proteomes" id="UP000828924">
    <property type="component" value="Chromosome"/>
</dbReference>
<dbReference type="Gene3D" id="2.30.22.10">
    <property type="entry name" value="Head domain of nucleotide exchange factor GrpE"/>
    <property type="match status" value="1"/>
</dbReference>
<name>A0ABY3WL99_9ACTN</name>
<evidence type="ECO:0000256" key="4">
    <source>
        <dbReference type="RuleBase" id="RU000639"/>
    </source>
</evidence>
<evidence type="ECO:0000256" key="1">
    <source>
        <dbReference type="ARBA" id="ARBA00009054"/>
    </source>
</evidence>
<evidence type="ECO:0000256" key="6">
    <source>
        <dbReference type="SAM" id="Coils"/>
    </source>
</evidence>
<evidence type="ECO:0000256" key="7">
    <source>
        <dbReference type="SAM" id="MobiDB-lite"/>
    </source>
</evidence>
<dbReference type="PANTHER" id="PTHR21237">
    <property type="entry name" value="GRPE PROTEIN"/>
    <property type="match status" value="1"/>
</dbReference>
<dbReference type="PROSITE" id="PS01071">
    <property type="entry name" value="GRPE"/>
    <property type="match status" value="1"/>
</dbReference>
<evidence type="ECO:0000313" key="8">
    <source>
        <dbReference type="EMBL" id="UNM13408.1"/>
    </source>
</evidence>
<accession>A0ABY3WL99</accession>
<feature type="region of interest" description="Disordered" evidence="7">
    <location>
        <begin position="15"/>
        <end position="60"/>
    </location>
</feature>
<evidence type="ECO:0000256" key="5">
    <source>
        <dbReference type="RuleBase" id="RU004478"/>
    </source>
</evidence>
<keyword evidence="6" id="KW-0175">Coiled coil</keyword>
<comment type="subunit">
    <text evidence="3">Homodimer.</text>
</comment>
<dbReference type="InterPro" id="IPR009012">
    <property type="entry name" value="GrpE_head"/>
</dbReference>
<comment type="similarity">
    <text evidence="1 3 5">Belongs to the GrpE family.</text>
</comment>
<dbReference type="RefSeq" id="WP_242332300.1">
    <property type="nucleotide sequence ID" value="NZ_CP071872.1"/>
</dbReference>
<keyword evidence="9" id="KW-1185">Reference proteome</keyword>
<dbReference type="PANTHER" id="PTHR21237:SF23">
    <property type="entry name" value="GRPE PROTEIN HOMOLOG, MITOCHONDRIAL"/>
    <property type="match status" value="1"/>
</dbReference>
<protein>
    <recommendedName>
        <fullName evidence="3 4">Protein GrpE</fullName>
    </recommendedName>
    <alternativeName>
        <fullName evidence="3">HSP-70 cofactor</fullName>
    </alternativeName>
</protein>
<keyword evidence="3 4" id="KW-0346">Stress response</keyword>
<organism evidence="8 9">
    <name type="scientific">Streptomyces formicae</name>
    <dbReference type="NCBI Taxonomy" id="1616117"/>
    <lineage>
        <taxon>Bacteria</taxon>
        <taxon>Bacillati</taxon>
        <taxon>Actinomycetota</taxon>
        <taxon>Actinomycetes</taxon>
        <taxon>Kitasatosporales</taxon>
        <taxon>Streptomycetaceae</taxon>
        <taxon>Streptomyces</taxon>
    </lineage>
</organism>
<evidence type="ECO:0000313" key="9">
    <source>
        <dbReference type="Proteomes" id="UP000828924"/>
    </source>
</evidence>